<evidence type="ECO:0000256" key="5">
    <source>
        <dbReference type="ARBA" id="ARBA00022970"/>
    </source>
</evidence>
<dbReference type="OrthoDB" id="770444at2759"/>
<dbReference type="Proteomes" id="UP000187406">
    <property type="component" value="Unassembled WGS sequence"/>
</dbReference>
<keyword evidence="10" id="KW-1185">Reference proteome</keyword>
<keyword evidence="6 8" id="KW-1133">Transmembrane helix</keyword>
<dbReference type="GO" id="GO:0006865">
    <property type="term" value="P:amino acid transport"/>
    <property type="evidence" value="ECO:0007669"/>
    <property type="project" value="UniProtKB-KW"/>
</dbReference>
<evidence type="ECO:0000256" key="6">
    <source>
        <dbReference type="ARBA" id="ARBA00022989"/>
    </source>
</evidence>
<dbReference type="InterPro" id="IPR040359">
    <property type="entry name" value="GDU"/>
</dbReference>
<dbReference type="GO" id="GO:0016020">
    <property type="term" value="C:membrane"/>
    <property type="evidence" value="ECO:0007669"/>
    <property type="project" value="UniProtKB-SubCell"/>
</dbReference>
<dbReference type="EMBL" id="BDDD01003468">
    <property type="protein sequence ID" value="GAV85152.1"/>
    <property type="molecule type" value="Genomic_DNA"/>
</dbReference>
<organism evidence="9 10">
    <name type="scientific">Cephalotus follicularis</name>
    <name type="common">Albany pitcher plant</name>
    <dbReference type="NCBI Taxonomy" id="3775"/>
    <lineage>
        <taxon>Eukaryota</taxon>
        <taxon>Viridiplantae</taxon>
        <taxon>Streptophyta</taxon>
        <taxon>Embryophyta</taxon>
        <taxon>Tracheophyta</taxon>
        <taxon>Spermatophyta</taxon>
        <taxon>Magnoliopsida</taxon>
        <taxon>eudicotyledons</taxon>
        <taxon>Gunneridae</taxon>
        <taxon>Pentapetalae</taxon>
        <taxon>rosids</taxon>
        <taxon>fabids</taxon>
        <taxon>Oxalidales</taxon>
        <taxon>Cephalotaceae</taxon>
        <taxon>Cephalotus</taxon>
    </lineage>
</organism>
<keyword evidence="4 8" id="KW-0812">Transmembrane</keyword>
<dbReference type="PANTHER" id="PTHR33228:SF76">
    <property type="entry name" value="PROTEIN GLUTAMINE DUMPER 7"/>
    <property type="match status" value="1"/>
</dbReference>
<comment type="caution">
    <text evidence="9">The sequence shown here is derived from an EMBL/GenBank/DDBJ whole genome shotgun (WGS) entry which is preliminary data.</text>
</comment>
<name>A0A1Q3CY83_CEPFO</name>
<dbReference type="GO" id="GO:0080143">
    <property type="term" value="P:regulation of amino acid export"/>
    <property type="evidence" value="ECO:0007669"/>
    <property type="project" value="InterPro"/>
</dbReference>
<evidence type="ECO:0000256" key="1">
    <source>
        <dbReference type="ARBA" id="ARBA00004167"/>
    </source>
</evidence>
<sequence length="114" mass="12580">MRPVSNSITQSIVAGLQHWNSPLPNLFCGLALMMGLITMALIILACSYRKSLSNPSSDDKEKPAKQMELMQPEMEPKIVVLMPGDTNPTYFAKRVSWTCPSEQASLRSLVSNVP</sequence>
<evidence type="ECO:0000256" key="8">
    <source>
        <dbReference type="SAM" id="Phobius"/>
    </source>
</evidence>
<accession>A0A1Q3CY83</accession>
<reference evidence="10" key="1">
    <citation type="submission" date="2016-04" db="EMBL/GenBank/DDBJ databases">
        <title>Cephalotus genome sequencing.</title>
        <authorList>
            <person name="Fukushima K."/>
            <person name="Hasebe M."/>
            <person name="Fang X."/>
        </authorList>
    </citation>
    <scope>NUCLEOTIDE SEQUENCE [LARGE SCALE GENOMIC DNA]</scope>
    <source>
        <strain evidence="10">cv. St1</strain>
    </source>
</reference>
<keyword evidence="7 8" id="KW-0472">Membrane</keyword>
<protein>
    <submittedName>
        <fullName evidence="9">Uncharacterized protein</fullName>
    </submittedName>
</protein>
<evidence type="ECO:0000256" key="3">
    <source>
        <dbReference type="ARBA" id="ARBA00022448"/>
    </source>
</evidence>
<keyword evidence="3" id="KW-0813">Transport</keyword>
<comment type="subcellular location">
    <subcellularLocation>
        <location evidence="1">Membrane</location>
        <topology evidence="1">Single-pass membrane protein</topology>
    </subcellularLocation>
</comment>
<proteinExistence type="inferred from homology"/>
<evidence type="ECO:0000313" key="10">
    <source>
        <dbReference type="Proteomes" id="UP000187406"/>
    </source>
</evidence>
<comment type="similarity">
    <text evidence="2">Belongs to the GLUTAMINE DUMPER 1 (TC 9.B.60) family.</text>
</comment>
<evidence type="ECO:0000256" key="7">
    <source>
        <dbReference type="ARBA" id="ARBA00023136"/>
    </source>
</evidence>
<feature type="transmembrane region" description="Helical" evidence="8">
    <location>
        <begin position="23"/>
        <end position="46"/>
    </location>
</feature>
<gene>
    <name evidence="9" type="ORF">CFOL_v3_28590</name>
</gene>
<keyword evidence="5" id="KW-0029">Amino-acid transport</keyword>
<dbReference type="AlphaFoldDB" id="A0A1Q3CY83"/>
<evidence type="ECO:0000256" key="4">
    <source>
        <dbReference type="ARBA" id="ARBA00022692"/>
    </source>
</evidence>
<evidence type="ECO:0000256" key="2">
    <source>
        <dbReference type="ARBA" id="ARBA00009977"/>
    </source>
</evidence>
<dbReference type="STRING" id="3775.A0A1Q3CY83"/>
<dbReference type="InParanoid" id="A0A1Q3CY83"/>
<evidence type="ECO:0000313" key="9">
    <source>
        <dbReference type="EMBL" id="GAV85152.1"/>
    </source>
</evidence>
<dbReference type="PANTHER" id="PTHR33228">
    <property type="entry name" value="PROTEIN GLUTAMINE DUMPER 4-RELATED"/>
    <property type="match status" value="1"/>
</dbReference>